<feature type="DNA-binding region" description="H-T-H motif" evidence="4">
    <location>
        <begin position="28"/>
        <end position="47"/>
    </location>
</feature>
<reference evidence="6 7" key="1">
    <citation type="submission" date="2019-04" db="EMBL/GenBank/DDBJ databases">
        <title>Lampropedia sp YIM MLB12 draf genome.</title>
        <authorList>
            <person name="Wang Y.-X."/>
        </authorList>
    </citation>
    <scope>NUCLEOTIDE SEQUENCE [LARGE SCALE GENOMIC DNA]</scope>
    <source>
        <strain evidence="6 7">YIM MLB12</strain>
    </source>
</reference>
<gene>
    <name evidence="6" type="ORF">E8K88_01270</name>
</gene>
<evidence type="ECO:0000259" key="5">
    <source>
        <dbReference type="PROSITE" id="PS50977"/>
    </source>
</evidence>
<dbReference type="Pfam" id="PF00440">
    <property type="entry name" value="TetR_N"/>
    <property type="match status" value="1"/>
</dbReference>
<dbReference type="InterPro" id="IPR009057">
    <property type="entry name" value="Homeodomain-like_sf"/>
</dbReference>
<dbReference type="InterPro" id="IPR050109">
    <property type="entry name" value="HTH-type_TetR-like_transc_reg"/>
</dbReference>
<dbReference type="OrthoDB" id="9798857at2"/>
<evidence type="ECO:0000313" key="7">
    <source>
        <dbReference type="Proteomes" id="UP000306236"/>
    </source>
</evidence>
<dbReference type="Gene3D" id="1.10.10.60">
    <property type="entry name" value="Homeodomain-like"/>
    <property type="match status" value="1"/>
</dbReference>
<sequence>MTVKSAAFERVCEAAVAHFAVAGYDGASLNEIALMVGIKKASLYSHVASKDALYLQVLHDAAEQEMAFAANALQKTAKPRGASALAGPGASFIYSIAKRYEDSVHLRFLLRAAFLPPVALKADVGKVYDGFLHAVEQGFKVQLRQAAPEATTAQMNLFATAYVGVVDSLYVELVYVDKARMTKRAKALWQVFVDSLQYQGLLA</sequence>
<name>A0A4S5BUE1_9BURK</name>
<keyword evidence="7" id="KW-1185">Reference proteome</keyword>
<organism evidence="6 7">
    <name type="scientific">Lampropedia aestuarii</name>
    <dbReference type="NCBI Taxonomy" id="2562762"/>
    <lineage>
        <taxon>Bacteria</taxon>
        <taxon>Pseudomonadati</taxon>
        <taxon>Pseudomonadota</taxon>
        <taxon>Betaproteobacteria</taxon>
        <taxon>Burkholderiales</taxon>
        <taxon>Comamonadaceae</taxon>
        <taxon>Lampropedia</taxon>
    </lineage>
</organism>
<evidence type="ECO:0000256" key="1">
    <source>
        <dbReference type="ARBA" id="ARBA00023015"/>
    </source>
</evidence>
<evidence type="ECO:0000256" key="4">
    <source>
        <dbReference type="PROSITE-ProRule" id="PRU00335"/>
    </source>
</evidence>
<protein>
    <submittedName>
        <fullName evidence="6">TetR/AcrR family transcriptional regulator</fullName>
    </submittedName>
</protein>
<dbReference type="PANTHER" id="PTHR30055">
    <property type="entry name" value="HTH-TYPE TRANSCRIPTIONAL REGULATOR RUTR"/>
    <property type="match status" value="1"/>
</dbReference>
<feature type="domain" description="HTH tetR-type" evidence="5">
    <location>
        <begin position="5"/>
        <end position="65"/>
    </location>
</feature>
<dbReference type="Proteomes" id="UP000306236">
    <property type="component" value="Unassembled WGS sequence"/>
</dbReference>
<keyword evidence="3" id="KW-0804">Transcription</keyword>
<dbReference type="InterPro" id="IPR001647">
    <property type="entry name" value="HTH_TetR"/>
</dbReference>
<evidence type="ECO:0000256" key="2">
    <source>
        <dbReference type="ARBA" id="ARBA00023125"/>
    </source>
</evidence>
<dbReference type="RefSeq" id="WP_136404813.1">
    <property type="nucleotide sequence ID" value="NZ_JARXRQ010000024.1"/>
</dbReference>
<dbReference type="AlphaFoldDB" id="A0A4S5BUE1"/>
<dbReference type="PANTHER" id="PTHR30055:SF238">
    <property type="entry name" value="MYCOFACTOCIN BIOSYNTHESIS TRANSCRIPTIONAL REGULATOR MFTR-RELATED"/>
    <property type="match status" value="1"/>
</dbReference>
<dbReference type="SUPFAM" id="SSF46689">
    <property type="entry name" value="Homeodomain-like"/>
    <property type="match status" value="1"/>
</dbReference>
<evidence type="ECO:0000256" key="3">
    <source>
        <dbReference type="ARBA" id="ARBA00023163"/>
    </source>
</evidence>
<dbReference type="Gene3D" id="1.10.357.10">
    <property type="entry name" value="Tetracycline Repressor, domain 2"/>
    <property type="match status" value="1"/>
</dbReference>
<dbReference type="GO" id="GO:0003700">
    <property type="term" value="F:DNA-binding transcription factor activity"/>
    <property type="evidence" value="ECO:0007669"/>
    <property type="project" value="TreeGrafter"/>
</dbReference>
<accession>A0A4S5BUE1</accession>
<dbReference type="GO" id="GO:0000976">
    <property type="term" value="F:transcription cis-regulatory region binding"/>
    <property type="evidence" value="ECO:0007669"/>
    <property type="project" value="TreeGrafter"/>
</dbReference>
<dbReference type="PROSITE" id="PS50977">
    <property type="entry name" value="HTH_TETR_2"/>
    <property type="match status" value="1"/>
</dbReference>
<proteinExistence type="predicted"/>
<keyword evidence="1" id="KW-0805">Transcription regulation</keyword>
<evidence type="ECO:0000313" key="6">
    <source>
        <dbReference type="EMBL" id="THJ36554.1"/>
    </source>
</evidence>
<keyword evidence="2 4" id="KW-0238">DNA-binding</keyword>
<dbReference type="EMBL" id="SSWX01000001">
    <property type="protein sequence ID" value="THJ36554.1"/>
    <property type="molecule type" value="Genomic_DNA"/>
</dbReference>
<comment type="caution">
    <text evidence="6">The sequence shown here is derived from an EMBL/GenBank/DDBJ whole genome shotgun (WGS) entry which is preliminary data.</text>
</comment>